<proteinExistence type="inferred from homology"/>
<dbReference type="GO" id="GO:0015031">
    <property type="term" value="P:protein transport"/>
    <property type="evidence" value="ECO:0007669"/>
    <property type="project" value="UniProtKB-KW"/>
</dbReference>
<dbReference type="HAMAP" id="MF_00233">
    <property type="entry name" value="LolB"/>
    <property type="match status" value="1"/>
</dbReference>
<evidence type="ECO:0000256" key="4">
    <source>
        <dbReference type="ARBA" id="ARBA00016202"/>
    </source>
</evidence>
<reference evidence="14 15" key="1">
    <citation type="submission" date="2019-07" db="EMBL/GenBank/DDBJ databases">
        <title>Gilliamella genomes.</title>
        <authorList>
            <person name="Zheng H."/>
        </authorList>
    </citation>
    <scope>NUCLEOTIDE SEQUENCE [LARGE SCALE GENOMIC DNA]</scope>
    <source>
        <strain evidence="14 15">W8127</strain>
    </source>
</reference>
<evidence type="ECO:0000256" key="11">
    <source>
        <dbReference type="ARBA" id="ARBA00023237"/>
    </source>
</evidence>
<keyword evidence="6 13" id="KW-0732">Signal</keyword>
<dbReference type="Proteomes" id="UP000319483">
    <property type="component" value="Unassembled WGS sequence"/>
</dbReference>
<dbReference type="InterPro" id="IPR004565">
    <property type="entry name" value="OM_lipoprot_LolB"/>
</dbReference>
<dbReference type="EMBL" id="VMHM01000015">
    <property type="protein sequence ID" value="TSJ97661.1"/>
    <property type="molecule type" value="Genomic_DNA"/>
</dbReference>
<comment type="similarity">
    <text evidence="2 13">Belongs to the LolB family.</text>
</comment>
<dbReference type="Gene3D" id="2.50.20.10">
    <property type="entry name" value="Lipoprotein localisation LolA/LolB/LppX"/>
    <property type="match status" value="1"/>
</dbReference>
<keyword evidence="5 13" id="KW-0813">Transport</keyword>
<evidence type="ECO:0000256" key="8">
    <source>
        <dbReference type="ARBA" id="ARBA00023136"/>
    </source>
</evidence>
<sequence length="205" mass="23734">MSKIKYAFILVLPFIITACQITKPKDIASIEQQWKTHQQTLEQINTFRVNGSIAQISEKTRNYGRFLITQQSVNHFEVKLTTPVGTNILTLKSEPDFAELINKNGNRYSDTNIENLMKKVSNVNIPFNSLHNWLKGYSNNINDKLDNSGRLVSTEFMQNNNKWNLKIPSYSTYTYKNQKIDLPAIIELNHDGENIRLKISNWILQ</sequence>
<protein>
    <recommendedName>
        <fullName evidence="4 13">Outer-membrane lipoprotein LolB</fullName>
    </recommendedName>
</protein>
<dbReference type="GO" id="GO:0009279">
    <property type="term" value="C:cell outer membrane"/>
    <property type="evidence" value="ECO:0007669"/>
    <property type="project" value="UniProtKB-SubCell"/>
</dbReference>
<keyword evidence="9 13" id="KW-0564">Palmitate</keyword>
<keyword evidence="8 13" id="KW-0472">Membrane</keyword>
<gene>
    <name evidence="13 14" type="primary">lolB</name>
    <name evidence="14" type="ORF">FPQ15_11180</name>
</gene>
<evidence type="ECO:0000256" key="6">
    <source>
        <dbReference type="ARBA" id="ARBA00022729"/>
    </source>
</evidence>
<organism evidence="14 15">
    <name type="scientific">Gilliamella apicola</name>
    <dbReference type="NCBI Taxonomy" id="1196095"/>
    <lineage>
        <taxon>Bacteria</taxon>
        <taxon>Pseudomonadati</taxon>
        <taxon>Pseudomonadota</taxon>
        <taxon>Gammaproteobacteria</taxon>
        <taxon>Orbales</taxon>
        <taxon>Orbaceae</taxon>
        <taxon>Gilliamella</taxon>
    </lineage>
</organism>
<dbReference type="SUPFAM" id="SSF89392">
    <property type="entry name" value="Prokaryotic lipoproteins and lipoprotein localization factors"/>
    <property type="match status" value="1"/>
</dbReference>
<keyword evidence="7 13" id="KW-0653">Protein transport</keyword>
<dbReference type="CDD" id="cd16326">
    <property type="entry name" value="LolB"/>
    <property type="match status" value="1"/>
</dbReference>
<evidence type="ECO:0000256" key="7">
    <source>
        <dbReference type="ARBA" id="ARBA00022927"/>
    </source>
</evidence>
<evidence type="ECO:0000256" key="2">
    <source>
        <dbReference type="ARBA" id="ARBA00009696"/>
    </source>
</evidence>
<dbReference type="AlphaFoldDB" id="A0A1B9JG72"/>
<evidence type="ECO:0000256" key="1">
    <source>
        <dbReference type="ARBA" id="ARBA00004459"/>
    </source>
</evidence>
<comment type="caution">
    <text evidence="14">The sequence shown here is derived from an EMBL/GenBank/DDBJ whole genome shotgun (WGS) entry which is preliminary data.</text>
</comment>
<dbReference type="InterPro" id="IPR029046">
    <property type="entry name" value="LolA/LolB/LppX"/>
</dbReference>
<name>A0A1B9JG72_9GAMM</name>
<dbReference type="Pfam" id="PF03550">
    <property type="entry name" value="LolB"/>
    <property type="match status" value="1"/>
</dbReference>
<dbReference type="RefSeq" id="WP_065736971.1">
    <property type="nucleotide sequence ID" value="NZ_CAMLFG010000013.1"/>
</dbReference>
<dbReference type="PROSITE" id="PS51257">
    <property type="entry name" value="PROKAR_LIPOPROTEIN"/>
    <property type="match status" value="1"/>
</dbReference>
<evidence type="ECO:0000256" key="10">
    <source>
        <dbReference type="ARBA" id="ARBA00023186"/>
    </source>
</evidence>
<evidence type="ECO:0000313" key="15">
    <source>
        <dbReference type="Proteomes" id="UP000319483"/>
    </source>
</evidence>
<dbReference type="GO" id="GO:0044874">
    <property type="term" value="P:lipoprotein localization to outer membrane"/>
    <property type="evidence" value="ECO:0007669"/>
    <property type="project" value="UniProtKB-UniRule"/>
</dbReference>
<evidence type="ECO:0000256" key="3">
    <source>
        <dbReference type="ARBA" id="ARBA00011245"/>
    </source>
</evidence>
<dbReference type="NCBIfam" id="TIGR00548">
    <property type="entry name" value="lolB"/>
    <property type="match status" value="1"/>
</dbReference>
<evidence type="ECO:0000256" key="13">
    <source>
        <dbReference type="HAMAP-Rule" id="MF_00233"/>
    </source>
</evidence>
<comment type="subcellular location">
    <subcellularLocation>
        <location evidence="1 13">Cell outer membrane</location>
        <topology evidence="1 13">Lipid-anchor</topology>
    </subcellularLocation>
</comment>
<keyword evidence="12 13" id="KW-0449">Lipoprotein</keyword>
<evidence type="ECO:0000256" key="9">
    <source>
        <dbReference type="ARBA" id="ARBA00023139"/>
    </source>
</evidence>
<evidence type="ECO:0000313" key="14">
    <source>
        <dbReference type="EMBL" id="TSJ97661.1"/>
    </source>
</evidence>
<evidence type="ECO:0000256" key="5">
    <source>
        <dbReference type="ARBA" id="ARBA00022448"/>
    </source>
</evidence>
<keyword evidence="11 13" id="KW-0998">Cell outer membrane</keyword>
<accession>A0A1B9JG72</accession>
<dbReference type="OrthoDB" id="9797618at2"/>
<keyword evidence="10 13" id="KW-0143">Chaperone</keyword>
<comment type="function">
    <text evidence="13">Plays a critical role in the incorporation of lipoproteins in the outer membrane after they are released by the LolA protein.</text>
</comment>
<comment type="subunit">
    <text evidence="3 13">Monomer.</text>
</comment>
<evidence type="ECO:0000256" key="12">
    <source>
        <dbReference type="ARBA" id="ARBA00023288"/>
    </source>
</evidence>